<dbReference type="AlphaFoldDB" id="A0A6G8S1W2"/>
<dbReference type="InterPro" id="IPR051540">
    <property type="entry name" value="S-2-haloacid_dehalogenase"/>
</dbReference>
<dbReference type="SFLD" id="SFLDG01129">
    <property type="entry name" value="C1.5:_HAD__Beta-PGM__Phosphata"/>
    <property type="match status" value="1"/>
</dbReference>
<dbReference type="SFLD" id="SFLDS00003">
    <property type="entry name" value="Haloacid_Dehalogenase"/>
    <property type="match status" value="1"/>
</dbReference>
<keyword evidence="1 2" id="KW-0378">Hydrolase</keyword>
<accession>A0A6G8S1W2</accession>
<organism evidence="2 3">
    <name type="scientific">Acinetobacter lanii</name>
    <dbReference type="NCBI Taxonomy" id="2715163"/>
    <lineage>
        <taxon>Bacteria</taxon>
        <taxon>Pseudomonadati</taxon>
        <taxon>Pseudomonadota</taxon>
        <taxon>Gammaproteobacteria</taxon>
        <taxon>Moraxellales</taxon>
        <taxon>Moraxellaceae</taxon>
        <taxon>Acinetobacter</taxon>
    </lineage>
</organism>
<keyword evidence="3" id="KW-1185">Reference proteome</keyword>
<dbReference type="PANTHER" id="PTHR43316:SF3">
    <property type="entry name" value="HALOACID DEHALOGENASE, TYPE II (AFU_ORTHOLOGUE AFUA_2G07750)-RELATED"/>
    <property type="match status" value="1"/>
</dbReference>
<reference evidence="2 3" key="1">
    <citation type="submission" date="2020-03" db="EMBL/GenBank/DDBJ databases">
        <authorList>
            <person name="Zhu W."/>
        </authorList>
    </citation>
    <scope>NUCLEOTIDE SEQUENCE [LARGE SCALE GENOMIC DNA]</scope>
    <source>
        <strain evidence="2 3">185</strain>
    </source>
</reference>
<dbReference type="InterPro" id="IPR006439">
    <property type="entry name" value="HAD-SF_hydro_IA"/>
</dbReference>
<evidence type="ECO:0000256" key="1">
    <source>
        <dbReference type="ARBA" id="ARBA00022801"/>
    </source>
</evidence>
<dbReference type="InterPro" id="IPR023214">
    <property type="entry name" value="HAD_sf"/>
</dbReference>
<protein>
    <submittedName>
        <fullName evidence="2">HAD family hydrolase</fullName>
    </submittedName>
</protein>
<dbReference type="KEGG" id="alj:G8D99_03250"/>
<name>A0A6G8S1W2_9GAMM</name>
<dbReference type="NCBIfam" id="TIGR01549">
    <property type="entry name" value="HAD-SF-IA-v1"/>
    <property type="match status" value="1"/>
</dbReference>
<evidence type="ECO:0000313" key="2">
    <source>
        <dbReference type="EMBL" id="QIO08137.1"/>
    </source>
</evidence>
<dbReference type="Pfam" id="PF00702">
    <property type="entry name" value="Hydrolase"/>
    <property type="match status" value="1"/>
</dbReference>
<dbReference type="EMBL" id="CP049916">
    <property type="protein sequence ID" value="QIO08137.1"/>
    <property type="molecule type" value="Genomic_DNA"/>
</dbReference>
<dbReference type="Proteomes" id="UP000501939">
    <property type="component" value="Chromosome"/>
</dbReference>
<sequence length="202" mass="22855">MNHFPKVVVFDAFGTLVKISTSRSPYRKLMKWLKANGRKPSTKDASIIMSNAIDISQLAMLFGEELPIQLLKDINNDLQLELSTIELYEDTIPTLQTLKQNGFKIALCSNLAMPYGKQLKILLPSLFDAIVFSYEVGTIKPEQQIYETIKTHFGCEMSEMLFIGDHPVLDVETPISLGMSARLIERHKDQKLLNVIGDLILR</sequence>
<evidence type="ECO:0000313" key="3">
    <source>
        <dbReference type="Proteomes" id="UP000501939"/>
    </source>
</evidence>
<dbReference type="Gene3D" id="3.40.50.1000">
    <property type="entry name" value="HAD superfamily/HAD-like"/>
    <property type="match status" value="1"/>
</dbReference>
<dbReference type="RefSeq" id="WP_166322601.1">
    <property type="nucleotide sequence ID" value="NZ_CP049916.1"/>
</dbReference>
<dbReference type="SUPFAM" id="SSF56784">
    <property type="entry name" value="HAD-like"/>
    <property type="match status" value="1"/>
</dbReference>
<dbReference type="GO" id="GO:0016787">
    <property type="term" value="F:hydrolase activity"/>
    <property type="evidence" value="ECO:0007669"/>
    <property type="project" value="UniProtKB-KW"/>
</dbReference>
<proteinExistence type="predicted"/>
<gene>
    <name evidence="2" type="ORF">G8D99_03250</name>
</gene>
<dbReference type="PANTHER" id="PTHR43316">
    <property type="entry name" value="HYDROLASE, HALOACID DELAHOGENASE-RELATED"/>
    <property type="match status" value="1"/>
</dbReference>
<dbReference type="InterPro" id="IPR036412">
    <property type="entry name" value="HAD-like_sf"/>
</dbReference>